<gene>
    <name evidence="6" type="ORF">S06H3_51977</name>
</gene>
<dbReference type="AlphaFoldDB" id="X1NAJ2"/>
<sequence>RDKIMLVILDNRTTAMTGEQPYPGVPIDGMGDTAPEVSIEEIVKAAGVGFAKIIEPFNLKKAGEAFTQALQYDGVAVVIAKHPCAQITARERRAKGIHIVFDVDQDKCSRCMICVRDFACPAIYVAIGGSVHIDALLCVGCGVCRQVCPDNAIEVRK</sequence>
<dbReference type="InterPro" id="IPR017896">
    <property type="entry name" value="4Fe4S_Fe-S-bd"/>
</dbReference>
<dbReference type="InterPro" id="IPR017900">
    <property type="entry name" value="4Fe4S_Fe_S_CS"/>
</dbReference>
<dbReference type="Gene3D" id="3.40.50.970">
    <property type="match status" value="1"/>
</dbReference>
<dbReference type="Pfam" id="PF00037">
    <property type="entry name" value="Fer4"/>
    <property type="match status" value="1"/>
</dbReference>
<dbReference type="EMBL" id="BARV01033023">
    <property type="protein sequence ID" value="GAI40648.1"/>
    <property type="molecule type" value="Genomic_DNA"/>
</dbReference>
<dbReference type="SUPFAM" id="SSF54862">
    <property type="entry name" value="4Fe-4S ferredoxins"/>
    <property type="match status" value="1"/>
</dbReference>
<keyword evidence="1" id="KW-0004">4Fe-4S</keyword>
<feature type="non-terminal residue" evidence="6">
    <location>
        <position position="1"/>
    </location>
</feature>
<evidence type="ECO:0000256" key="2">
    <source>
        <dbReference type="ARBA" id="ARBA00022723"/>
    </source>
</evidence>
<dbReference type="SUPFAM" id="SSF52518">
    <property type="entry name" value="Thiamin diphosphate-binding fold (THDP-binding)"/>
    <property type="match status" value="1"/>
</dbReference>
<dbReference type="GO" id="GO:0051539">
    <property type="term" value="F:4 iron, 4 sulfur cluster binding"/>
    <property type="evidence" value="ECO:0007669"/>
    <property type="project" value="UniProtKB-KW"/>
</dbReference>
<evidence type="ECO:0000256" key="4">
    <source>
        <dbReference type="ARBA" id="ARBA00023014"/>
    </source>
</evidence>
<keyword evidence="4" id="KW-0411">Iron-sulfur</keyword>
<evidence type="ECO:0000256" key="3">
    <source>
        <dbReference type="ARBA" id="ARBA00023004"/>
    </source>
</evidence>
<dbReference type="InterPro" id="IPR029061">
    <property type="entry name" value="THDP-binding"/>
</dbReference>
<evidence type="ECO:0000313" key="6">
    <source>
        <dbReference type="EMBL" id="GAI40648.1"/>
    </source>
</evidence>
<accession>X1NAJ2</accession>
<feature type="domain" description="4Fe-4S ferredoxin-type" evidence="5">
    <location>
        <begin position="99"/>
        <end position="128"/>
    </location>
</feature>
<name>X1NAJ2_9ZZZZ</name>
<organism evidence="6">
    <name type="scientific">marine sediment metagenome</name>
    <dbReference type="NCBI Taxonomy" id="412755"/>
    <lineage>
        <taxon>unclassified sequences</taxon>
        <taxon>metagenomes</taxon>
        <taxon>ecological metagenomes</taxon>
    </lineage>
</organism>
<dbReference type="PANTHER" id="PTHR43687">
    <property type="entry name" value="ADENYLYLSULFATE REDUCTASE, BETA SUBUNIT"/>
    <property type="match status" value="1"/>
</dbReference>
<protein>
    <recommendedName>
        <fullName evidence="5">4Fe-4S ferredoxin-type domain-containing protein</fullName>
    </recommendedName>
</protein>
<evidence type="ECO:0000259" key="5">
    <source>
        <dbReference type="PROSITE" id="PS51379"/>
    </source>
</evidence>
<keyword evidence="3" id="KW-0408">Iron</keyword>
<feature type="domain" description="4Fe-4S ferredoxin-type" evidence="5">
    <location>
        <begin position="129"/>
        <end position="157"/>
    </location>
</feature>
<keyword evidence="2" id="KW-0479">Metal-binding</keyword>
<dbReference type="InterPro" id="IPR050572">
    <property type="entry name" value="Fe-S_Ferredoxin"/>
</dbReference>
<evidence type="ECO:0000256" key="1">
    <source>
        <dbReference type="ARBA" id="ARBA00022485"/>
    </source>
</evidence>
<dbReference type="GO" id="GO:0046872">
    <property type="term" value="F:metal ion binding"/>
    <property type="evidence" value="ECO:0007669"/>
    <property type="project" value="UniProtKB-KW"/>
</dbReference>
<reference evidence="6" key="1">
    <citation type="journal article" date="2014" name="Front. Microbiol.">
        <title>High frequency of phylogenetically diverse reductive dehalogenase-homologous genes in deep subseafloor sedimentary metagenomes.</title>
        <authorList>
            <person name="Kawai M."/>
            <person name="Futagami T."/>
            <person name="Toyoda A."/>
            <person name="Takaki Y."/>
            <person name="Nishi S."/>
            <person name="Hori S."/>
            <person name="Arai W."/>
            <person name="Tsubouchi T."/>
            <person name="Morono Y."/>
            <person name="Uchiyama I."/>
            <person name="Ito T."/>
            <person name="Fujiyama A."/>
            <person name="Inagaki F."/>
            <person name="Takami H."/>
        </authorList>
    </citation>
    <scope>NUCLEOTIDE SEQUENCE</scope>
    <source>
        <strain evidence="6">Expedition CK06-06</strain>
    </source>
</reference>
<dbReference type="PROSITE" id="PS00198">
    <property type="entry name" value="4FE4S_FER_1"/>
    <property type="match status" value="1"/>
</dbReference>
<proteinExistence type="predicted"/>
<comment type="caution">
    <text evidence="6">The sequence shown here is derived from an EMBL/GenBank/DDBJ whole genome shotgun (WGS) entry which is preliminary data.</text>
</comment>
<dbReference type="InterPro" id="IPR011766">
    <property type="entry name" value="TPP_enzyme_TPP-bd"/>
</dbReference>
<dbReference type="GO" id="GO:0003824">
    <property type="term" value="F:catalytic activity"/>
    <property type="evidence" value="ECO:0007669"/>
    <property type="project" value="InterPro"/>
</dbReference>
<dbReference type="GO" id="GO:0030976">
    <property type="term" value="F:thiamine pyrophosphate binding"/>
    <property type="evidence" value="ECO:0007669"/>
    <property type="project" value="InterPro"/>
</dbReference>
<dbReference type="PROSITE" id="PS51379">
    <property type="entry name" value="4FE4S_FER_2"/>
    <property type="match status" value="2"/>
</dbReference>
<dbReference type="PANTHER" id="PTHR43687:SF4">
    <property type="entry name" value="BLR5484 PROTEIN"/>
    <property type="match status" value="1"/>
</dbReference>
<dbReference type="Gene3D" id="3.30.70.20">
    <property type="match status" value="1"/>
</dbReference>
<dbReference type="Pfam" id="PF02775">
    <property type="entry name" value="TPP_enzyme_C"/>
    <property type="match status" value="1"/>
</dbReference>